<name>A0A7S9L1A7_9SPHI</name>
<sequence length="149" mass="17389">MKNKITCLFLLTVIILSCKQTKTYINRPEDKAKALELTKKFYQFLKNRDQEGALLLFNLIPNQPQYQAKRVALLETFQNILNRYGDLKSIELVSNSSAVVEAEALHGSYKIEFRSQRDKYQRPLRERFILKSDNEAIKIMGFKVDSLIK</sequence>
<dbReference type="RefSeq" id="WP_196100042.1">
    <property type="nucleotide sequence ID" value="NZ_CP064939.1"/>
</dbReference>
<evidence type="ECO:0008006" key="3">
    <source>
        <dbReference type="Google" id="ProtNLM"/>
    </source>
</evidence>
<evidence type="ECO:0000313" key="2">
    <source>
        <dbReference type="Proteomes" id="UP000594759"/>
    </source>
</evidence>
<proteinExistence type="predicted"/>
<organism evidence="1 2">
    <name type="scientific">Pedobacter endophyticus</name>
    <dbReference type="NCBI Taxonomy" id="2789740"/>
    <lineage>
        <taxon>Bacteria</taxon>
        <taxon>Pseudomonadati</taxon>
        <taxon>Bacteroidota</taxon>
        <taxon>Sphingobacteriia</taxon>
        <taxon>Sphingobacteriales</taxon>
        <taxon>Sphingobacteriaceae</taxon>
        <taxon>Pedobacter</taxon>
    </lineage>
</organism>
<reference evidence="1 2" key="1">
    <citation type="submission" date="2020-11" db="EMBL/GenBank/DDBJ databases">
        <title>Pedobacter endophytica, an endophytic bacteria isolated form Carex pumila.</title>
        <authorList>
            <person name="Peng Y."/>
            <person name="Jiang L."/>
            <person name="Lee J."/>
        </authorList>
    </citation>
    <scope>NUCLEOTIDE SEQUENCE [LARGE SCALE GENOMIC DNA]</scope>
    <source>
        <strain evidence="1 2">JBR3-12</strain>
    </source>
</reference>
<keyword evidence="2" id="KW-1185">Reference proteome</keyword>
<dbReference type="Proteomes" id="UP000594759">
    <property type="component" value="Chromosome"/>
</dbReference>
<dbReference type="PROSITE" id="PS51257">
    <property type="entry name" value="PROKAR_LIPOPROTEIN"/>
    <property type="match status" value="1"/>
</dbReference>
<dbReference type="EMBL" id="CP064939">
    <property type="protein sequence ID" value="QPH40588.1"/>
    <property type="molecule type" value="Genomic_DNA"/>
</dbReference>
<dbReference type="KEGG" id="pex:IZT61_04725"/>
<evidence type="ECO:0000313" key="1">
    <source>
        <dbReference type="EMBL" id="QPH40588.1"/>
    </source>
</evidence>
<gene>
    <name evidence="1" type="ORF">IZT61_04725</name>
</gene>
<protein>
    <recommendedName>
        <fullName evidence="3">SnoaL-like domain-containing protein</fullName>
    </recommendedName>
</protein>
<dbReference type="AlphaFoldDB" id="A0A7S9L1A7"/>
<accession>A0A7S9L1A7</accession>